<comment type="caution">
    <text evidence="3">The sequence shown here is derived from an EMBL/GenBank/DDBJ whole genome shotgun (WGS) entry which is preliminary data.</text>
</comment>
<dbReference type="OrthoDB" id="167300at2157"/>
<gene>
    <name evidence="3" type="ORF">C448_11751</name>
</gene>
<keyword evidence="3" id="KW-0436">Ligase</keyword>
<proteinExistence type="predicted"/>
<evidence type="ECO:0000313" key="3">
    <source>
        <dbReference type="EMBL" id="EMA42203.1"/>
    </source>
</evidence>
<dbReference type="Pfam" id="PF13193">
    <property type="entry name" value="AMP-binding_C"/>
    <property type="match status" value="1"/>
</dbReference>
<dbReference type="RefSeq" id="WP_004054984.1">
    <property type="nucleotide sequence ID" value="NZ_AOMC01000135.1"/>
</dbReference>
<dbReference type="STRING" id="931277.C448_11751"/>
<evidence type="ECO:0000313" key="4">
    <source>
        <dbReference type="Proteomes" id="UP000011568"/>
    </source>
</evidence>
<name>M0MA29_HALMO</name>
<protein>
    <submittedName>
        <fullName evidence="3">AMP-dependent synthetase and ligase</fullName>
    </submittedName>
</protein>
<feature type="domain" description="AMP-dependent synthetase/ligase" evidence="1">
    <location>
        <begin position="34"/>
        <end position="419"/>
    </location>
</feature>
<dbReference type="PATRIC" id="fig|931277.6.peg.2299"/>
<dbReference type="InterPro" id="IPR000873">
    <property type="entry name" value="AMP-dep_synth/lig_dom"/>
</dbReference>
<feature type="domain" description="AMP-binding enzyme C-terminal" evidence="2">
    <location>
        <begin position="467"/>
        <end position="546"/>
    </location>
</feature>
<evidence type="ECO:0000259" key="2">
    <source>
        <dbReference type="Pfam" id="PF13193"/>
    </source>
</evidence>
<dbReference type="AlphaFoldDB" id="M0MA29"/>
<dbReference type="SUPFAM" id="SSF56801">
    <property type="entry name" value="Acetyl-CoA synthetase-like"/>
    <property type="match status" value="1"/>
</dbReference>
<dbReference type="InterPro" id="IPR050237">
    <property type="entry name" value="ATP-dep_AMP-bd_enzyme"/>
</dbReference>
<dbReference type="InterPro" id="IPR020845">
    <property type="entry name" value="AMP-binding_CS"/>
</dbReference>
<dbReference type="Pfam" id="PF00501">
    <property type="entry name" value="AMP-binding"/>
    <property type="match status" value="1"/>
</dbReference>
<keyword evidence="4" id="KW-1185">Reference proteome</keyword>
<dbReference type="InterPro" id="IPR025110">
    <property type="entry name" value="AMP-bd_C"/>
</dbReference>
<dbReference type="PROSITE" id="PS00455">
    <property type="entry name" value="AMP_BINDING"/>
    <property type="match status" value="1"/>
</dbReference>
<dbReference type="PANTHER" id="PTHR43767:SF10">
    <property type="entry name" value="SURFACTIN SYNTHASE SUBUNIT 1"/>
    <property type="match status" value="1"/>
</dbReference>
<dbReference type="PANTHER" id="PTHR43767">
    <property type="entry name" value="LONG-CHAIN-FATTY-ACID--COA LIGASE"/>
    <property type="match status" value="1"/>
</dbReference>
<evidence type="ECO:0000259" key="1">
    <source>
        <dbReference type="Pfam" id="PF00501"/>
    </source>
</evidence>
<organism evidence="3 4">
    <name type="scientific">Halococcus morrhuae DSM 1307</name>
    <dbReference type="NCBI Taxonomy" id="931277"/>
    <lineage>
        <taxon>Archaea</taxon>
        <taxon>Methanobacteriati</taxon>
        <taxon>Methanobacteriota</taxon>
        <taxon>Stenosarchaea group</taxon>
        <taxon>Halobacteria</taxon>
        <taxon>Halobacteriales</taxon>
        <taxon>Halococcaceae</taxon>
        <taxon>Halococcus</taxon>
    </lineage>
</organism>
<dbReference type="InterPro" id="IPR042099">
    <property type="entry name" value="ANL_N_sf"/>
</dbReference>
<dbReference type="eggNOG" id="arCOG00856">
    <property type="taxonomic scope" value="Archaea"/>
</dbReference>
<sequence length="564" mass="61385">MSDAAPWFDEYEQFGIPETLAPYPDEPAHSFLYESADAHPEQGLVQLGEKVTYPELTEMVDGLASALADHGVGKGDRVATILPTSIQFVLADYAISRAGGVHIPNDVLDADDDLRYRLEQGDPEVLIGLDDHRELLCSLRDDLAIEHLILTDIADYSDDPPSDHDDVPDAEWLPDVIEDADDAPPAIDFDPEEDVHTLLFTGGTTGRPKGCLLTHRNVTANALQATANMSRMAQLMRGGETALMALPLYHAYGYSVLHSLIELGLDVLTVPDARDTGTMRDLIETHDPVIMMGVPTQFMEIVDEELGQDIIGISGSAPLASETKDAFAEQSTGVSQGYGLSEMSPITHFNTRGLLDMMTGGSSDDGGFDQPTIGVPVPDTEVKLVDVDSGEPIPLDEAIDDEREGELYLNGPQRMQGYLDADKQPFDDEGFVSTGDVAKIDESGRFYVVDRVKDMINVSGLKVYSEEVDEELFGHPGVKRPATVGVPDPERPGSERVKVYIEPDPDYDGDLTEDEIVDFLEGRVAKHAVPAAVEIVEQVPLTDIGKTDKKALRERTEPATEAAE</sequence>
<reference evidence="3 4" key="1">
    <citation type="journal article" date="2014" name="PLoS Genet.">
        <title>Phylogenetically driven sequencing of extremely halophilic archaea reveals strategies for static and dynamic osmo-response.</title>
        <authorList>
            <person name="Becker E.A."/>
            <person name="Seitzer P.M."/>
            <person name="Tritt A."/>
            <person name="Larsen D."/>
            <person name="Krusor M."/>
            <person name="Yao A.I."/>
            <person name="Wu D."/>
            <person name="Madern D."/>
            <person name="Eisen J.A."/>
            <person name="Darling A.E."/>
            <person name="Facciotti M.T."/>
        </authorList>
    </citation>
    <scope>NUCLEOTIDE SEQUENCE [LARGE SCALE GENOMIC DNA]</scope>
    <source>
        <strain evidence="3 4">DSM 1307</strain>
    </source>
</reference>
<dbReference type="GO" id="GO:0016877">
    <property type="term" value="F:ligase activity, forming carbon-sulfur bonds"/>
    <property type="evidence" value="ECO:0007669"/>
    <property type="project" value="UniProtKB-ARBA"/>
</dbReference>
<dbReference type="Proteomes" id="UP000011568">
    <property type="component" value="Unassembled WGS sequence"/>
</dbReference>
<dbReference type="Gene3D" id="3.40.50.12780">
    <property type="entry name" value="N-terminal domain of ligase-like"/>
    <property type="match status" value="1"/>
</dbReference>
<accession>M0MA29</accession>
<dbReference type="InterPro" id="IPR045851">
    <property type="entry name" value="AMP-bd_C_sf"/>
</dbReference>
<dbReference type="EMBL" id="AOMC01000135">
    <property type="protein sequence ID" value="EMA42203.1"/>
    <property type="molecule type" value="Genomic_DNA"/>
</dbReference>
<dbReference type="Gene3D" id="3.30.300.30">
    <property type="match status" value="1"/>
</dbReference>